<keyword evidence="3" id="KW-1185">Reference proteome</keyword>
<dbReference type="InterPro" id="IPR020568">
    <property type="entry name" value="Ribosomal_Su5_D2-typ_SF"/>
</dbReference>
<dbReference type="Proteomes" id="UP000593567">
    <property type="component" value="Unassembled WGS sequence"/>
</dbReference>
<dbReference type="GO" id="GO:0004163">
    <property type="term" value="F:diphosphomevalonate decarboxylase activity"/>
    <property type="evidence" value="ECO:0007669"/>
    <property type="project" value="TreeGrafter"/>
</dbReference>
<dbReference type="SUPFAM" id="SSF54211">
    <property type="entry name" value="Ribosomal protein S5 domain 2-like"/>
    <property type="match status" value="1"/>
</dbReference>
<reference evidence="2" key="1">
    <citation type="submission" date="2020-06" db="EMBL/GenBank/DDBJ databases">
        <title>Draft genome of Bugula neritina, a colonial animal packing powerful symbionts and potential medicines.</title>
        <authorList>
            <person name="Rayko M."/>
        </authorList>
    </citation>
    <scope>NUCLEOTIDE SEQUENCE [LARGE SCALE GENOMIC DNA]</scope>
    <source>
        <strain evidence="2">Kwan_BN1</strain>
    </source>
</reference>
<dbReference type="EMBL" id="VXIV02000287">
    <property type="protein sequence ID" value="KAF6039273.1"/>
    <property type="molecule type" value="Genomic_DNA"/>
</dbReference>
<feature type="domain" description="Diphosphomevalonate decarboxylase-like N-terminal" evidence="1">
    <location>
        <begin position="7"/>
        <end position="126"/>
    </location>
</feature>
<dbReference type="InterPro" id="IPR014721">
    <property type="entry name" value="Ribsml_uS5_D2-typ_fold_subgr"/>
</dbReference>
<accession>A0A7J7KMA1</accession>
<dbReference type="AlphaFoldDB" id="A0A7J7KMA1"/>
<organism evidence="2 3">
    <name type="scientific">Bugula neritina</name>
    <name type="common">Brown bryozoan</name>
    <name type="synonym">Sertularia neritina</name>
    <dbReference type="NCBI Taxonomy" id="10212"/>
    <lineage>
        <taxon>Eukaryota</taxon>
        <taxon>Metazoa</taxon>
        <taxon>Spiralia</taxon>
        <taxon>Lophotrochozoa</taxon>
        <taxon>Bryozoa</taxon>
        <taxon>Gymnolaemata</taxon>
        <taxon>Cheilostomatida</taxon>
        <taxon>Flustrina</taxon>
        <taxon>Buguloidea</taxon>
        <taxon>Bugulidae</taxon>
        <taxon>Bugula</taxon>
    </lineage>
</organism>
<dbReference type="GO" id="GO:0019287">
    <property type="term" value="P:isopentenyl diphosphate biosynthetic process, mevalonate pathway"/>
    <property type="evidence" value="ECO:0007669"/>
    <property type="project" value="TreeGrafter"/>
</dbReference>
<dbReference type="Pfam" id="PF22700">
    <property type="entry name" value="MVD-like_N"/>
    <property type="match status" value="1"/>
</dbReference>
<comment type="caution">
    <text evidence="2">The sequence shown here is derived from an EMBL/GenBank/DDBJ whole genome shotgun (WGS) entry which is preliminary data.</text>
</comment>
<protein>
    <submittedName>
        <fullName evidence="2">MVD</fullName>
    </submittedName>
</protein>
<evidence type="ECO:0000313" key="2">
    <source>
        <dbReference type="EMBL" id="KAF6039273.1"/>
    </source>
</evidence>
<dbReference type="InterPro" id="IPR053859">
    <property type="entry name" value="MVD-like_N"/>
</dbReference>
<gene>
    <name evidence="2" type="ORF">EB796_002426</name>
</gene>
<evidence type="ECO:0000313" key="3">
    <source>
        <dbReference type="Proteomes" id="UP000593567"/>
    </source>
</evidence>
<dbReference type="Gene3D" id="3.30.230.10">
    <property type="match status" value="1"/>
</dbReference>
<sequence length="187" mass="20455">MICAKGGKRDEDLILPINDSLSVTLSQDQLCAKTSVMASPTFTEDRIWLNGKEESMANKRLQNVLKEVKRLALQKRPADGDNKKLVELGSHVHICSENNFPTAAGLASSAAGYACLEDAVDEVISLVAHYFPSSSGTLEIKGIPVDQSVVDKEFTDSYKVGPYTDSLSYVISTEVYLQVYPGMLTQY</sequence>
<dbReference type="PANTHER" id="PTHR10977">
    <property type="entry name" value="DIPHOSPHOMEVALONATE DECARBOXYLASE"/>
    <property type="match status" value="1"/>
</dbReference>
<dbReference type="OrthoDB" id="10253702at2759"/>
<dbReference type="PANTHER" id="PTHR10977:SF3">
    <property type="entry name" value="DIPHOSPHOMEVALONATE DECARBOXYLASE"/>
    <property type="match status" value="1"/>
</dbReference>
<evidence type="ECO:0000259" key="1">
    <source>
        <dbReference type="Pfam" id="PF22700"/>
    </source>
</evidence>
<name>A0A7J7KMA1_BUGNE</name>
<dbReference type="GO" id="GO:0005829">
    <property type="term" value="C:cytosol"/>
    <property type="evidence" value="ECO:0007669"/>
    <property type="project" value="TreeGrafter"/>
</dbReference>
<proteinExistence type="predicted"/>